<organism evidence="2 3">
    <name type="scientific">Limosilactobacillus mucosae</name>
    <name type="common">Lactobacillus mucosae</name>
    <dbReference type="NCBI Taxonomy" id="97478"/>
    <lineage>
        <taxon>Bacteria</taxon>
        <taxon>Bacillati</taxon>
        <taxon>Bacillota</taxon>
        <taxon>Bacilli</taxon>
        <taxon>Lactobacillales</taxon>
        <taxon>Lactobacillaceae</taxon>
        <taxon>Limosilactobacillus</taxon>
    </lineage>
</organism>
<name>A0AAJ1HQ41_LIMMU</name>
<reference evidence="2" key="1">
    <citation type="submission" date="2023-01" db="EMBL/GenBank/DDBJ databases">
        <title>Genome analysis of 13 Lactobacillus isolated from gut of wild boar.</title>
        <authorList>
            <person name="Papp P."/>
            <person name="Libisch B."/>
            <person name="Nagy T."/>
            <person name="Olasz F."/>
        </authorList>
    </citation>
    <scope>NUCLEOTIDE SEQUENCE</scope>
    <source>
        <strain evidence="2">F108</strain>
    </source>
</reference>
<proteinExistence type="predicted"/>
<sequence>MKSKNNSKQSTNSNFGFWLMIGVLIEVAIGEFIPALGIEIGIPVGMLIGIVFYEFGKAGQNSKKN</sequence>
<keyword evidence="1" id="KW-0812">Transmembrane</keyword>
<evidence type="ECO:0000313" key="2">
    <source>
        <dbReference type="EMBL" id="MDC2827589.1"/>
    </source>
</evidence>
<gene>
    <name evidence="2" type="ORF">PO158_04715</name>
</gene>
<comment type="caution">
    <text evidence="2">The sequence shown here is derived from an EMBL/GenBank/DDBJ whole genome shotgun (WGS) entry which is preliminary data.</text>
</comment>
<evidence type="ECO:0000256" key="1">
    <source>
        <dbReference type="SAM" id="Phobius"/>
    </source>
</evidence>
<keyword evidence="1" id="KW-1133">Transmembrane helix</keyword>
<dbReference type="EMBL" id="JAQOND010000019">
    <property type="protein sequence ID" value="MDC2827589.1"/>
    <property type="molecule type" value="Genomic_DNA"/>
</dbReference>
<protein>
    <submittedName>
        <fullName evidence="2">Uncharacterized protein</fullName>
    </submittedName>
</protein>
<feature type="transmembrane region" description="Helical" evidence="1">
    <location>
        <begin position="12"/>
        <end position="29"/>
    </location>
</feature>
<evidence type="ECO:0000313" key="3">
    <source>
        <dbReference type="Proteomes" id="UP001218021"/>
    </source>
</evidence>
<dbReference type="AlphaFoldDB" id="A0AAJ1HQ41"/>
<feature type="transmembrane region" description="Helical" evidence="1">
    <location>
        <begin position="35"/>
        <end position="55"/>
    </location>
</feature>
<dbReference type="Proteomes" id="UP001218021">
    <property type="component" value="Unassembled WGS sequence"/>
</dbReference>
<dbReference type="RefSeq" id="WP_272207810.1">
    <property type="nucleotide sequence ID" value="NZ_JAQONC010000019.1"/>
</dbReference>
<accession>A0AAJ1HQ41</accession>
<keyword evidence="1" id="KW-0472">Membrane</keyword>